<evidence type="ECO:0000256" key="2">
    <source>
        <dbReference type="ARBA" id="ARBA00023125"/>
    </source>
</evidence>
<dbReference type="GO" id="GO:0003700">
    <property type="term" value="F:DNA-binding transcription factor activity"/>
    <property type="evidence" value="ECO:0007669"/>
    <property type="project" value="InterPro"/>
</dbReference>
<evidence type="ECO:0000256" key="1">
    <source>
        <dbReference type="ARBA" id="ARBA00023015"/>
    </source>
</evidence>
<proteinExistence type="predicted"/>
<dbReference type="Pfam" id="PF08220">
    <property type="entry name" value="HTH_DeoR"/>
    <property type="match status" value="1"/>
</dbReference>
<keyword evidence="1" id="KW-0805">Transcription regulation</keyword>
<dbReference type="InterPro" id="IPR018356">
    <property type="entry name" value="Tscrpt_reg_HTH_DeoR_CS"/>
</dbReference>
<evidence type="ECO:0000313" key="5">
    <source>
        <dbReference type="EMBL" id="HIY77434.1"/>
    </source>
</evidence>
<reference evidence="5" key="2">
    <citation type="submission" date="2021-04" db="EMBL/GenBank/DDBJ databases">
        <authorList>
            <person name="Gilroy R."/>
        </authorList>
    </citation>
    <scope>NUCLEOTIDE SEQUENCE</scope>
    <source>
        <strain evidence="5">CHK199-9574</strain>
    </source>
</reference>
<dbReference type="Proteomes" id="UP000824135">
    <property type="component" value="Unassembled WGS sequence"/>
</dbReference>
<comment type="caution">
    <text evidence="5">The sequence shown here is derived from an EMBL/GenBank/DDBJ whole genome shotgun (WGS) entry which is preliminary data.</text>
</comment>
<gene>
    <name evidence="5" type="ORF">H9728_00140</name>
</gene>
<feature type="domain" description="HTH deoR-type" evidence="4">
    <location>
        <begin position="9"/>
        <end position="50"/>
    </location>
</feature>
<dbReference type="PROSITE" id="PS00894">
    <property type="entry name" value="HTH_DEOR_1"/>
    <property type="match status" value="1"/>
</dbReference>
<dbReference type="InterPro" id="IPR001034">
    <property type="entry name" value="DeoR_HTH"/>
</dbReference>
<dbReference type="AlphaFoldDB" id="A0A9D1Z6E5"/>
<dbReference type="SUPFAM" id="SSF46785">
    <property type="entry name" value="Winged helix' DNA-binding domain"/>
    <property type="match status" value="1"/>
</dbReference>
<dbReference type="GO" id="GO:0003677">
    <property type="term" value="F:DNA binding"/>
    <property type="evidence" value="ECO:0007669"/>
    <property type="project" value="UniProtKB-KW"/>
</dbReference>
<feature type="non-terminal residue" evidence="5">
    <location>
        <position position="50"/>
    </location>
</feature>
<dbReference type="InterPro" id="IPR036390">
    <property type="entry name" value="WH_DNA-bd_sf"/>
</dbReference>
<dbReference type="InterPro" id="IPR036388">
    <property type="entry name" value="WH-like_DNA-bd_sf"/>
</dbReference>
<reference evidence="5" key="1">
    <citation type="journal article" date="2021" name="PeerJ">
        <title>Extensive microbial diversity within the chicken gut microbiome revealed by metagenomics and culture.</title>
        <authorList>
            <person name="Gilroy R."/>
            <person name="Ravi A."/>
            <person name="Getino M."/>
            <person name="Pursley I."/>
            <person name="Horton D.L."/>
            <person name="Alikhan N.F."/>
            <person name="Baker D."/>
            <person name="Gharbi K."/>
            <person name="Hall N."/>
            <person name="Watson M."/>
            <person name="Adriaenssens E.M."/>
            <person name="Foster-Nyarko E."/>
            <person name="Jarju S."/>
            <person name="Secka A."/>
            <person name="Antonio M."/>
            <person name="Oren A."/>
            <person name="Chaudhuri R.R."/>
            <person name="La Ragione R."/>
            <person name="Hildebrand F."/>
            <person name="Pallen M.J."/>
        </authorList>
    </citation>
    <scope>NUCLEOTIDE SEQUENCE</scope>
    <source>
        <strain evidence="5">CHK199-9574</strain>
    </source>
</reference>
<evidence type="ECO:0000256" key="3">
    <source>
        <dbReference type="ARBA" id="ARBA00023163"/>
    </source>
</evidence>
<dbReference type="SMART" id="SM00420">
    <property type="entry name" value="HTH_DEOR"/>
    <property type="match status" value="1"/>
</dbReference>
<dbReference type="PROSITE" id="PS51000">
    <property type="entry name" value="HTH_DEOR_2"/>
    <property type="match status" value="1"/>
</dbReference>
<protein>
    <submittedName>
        <fullName evidence="5">DeoR family transcriptional regulator</fullName>
    </submittedName>
</protein>
<keyword evidence="2" id="KW-0238">DNA-binding</keyword>
<dbReference type="Gene3D" id="1.10.10.10">
    <property type="entry name" value="Winged helix-like DNA-binding domain superfamily/Winged helix DNA-binding domain"/>
    <property type="match status" value="1"/>
</dbReference>
<dbReference type="EMBL" id="DXCO01000001">
    <property type="protein sequence ID" value="HIY77434.1"/>
    <property type="molecule type" value="Genomic_DNA"/>
</dbReference>
<accession>A0A9D1Z6E5</accession>
<name>A0A9D1Z6E5_9FIRM</name>
<evidence type="ECO:0000313" key="6">
    <source>
        <dbReference type="Proteomes" id="UP000824135"/>
    </source>
</evidence>
<evidence type="ECO:0000259" key="4">
    <source>
        <dbReference type="PROSITE" id="PS51000"/>
    </source>
</evidence>
<organism evidence="5 6">
    <name type="scientific">Candidatus Borkfalkia excrementavium</name>
    <dbReference type="NCBI Taxonomy" id="2838505"/>
    <lineage>
        <taxon>Bacteria</taxon>
        <taxon>Bacillati</taxon>
        <taxon>Bacillota</taxon>
        <taxon>Clostridia</taxon>
        <taxon>Christensenellales</taxon>
        <taxon>Christensenellaceae</taxon>
        <taxon>Candidatus Borkfalkia</taxon>
    </lineage>
</organism>
<keyword evidence="3" id="KW-0804">Transcription</keyword>
<sequence>MWRFVEVLSEERYQKITERVGRNGSATVNELASECGVSIETIRRDLVFLE</sequence>